<dbReference type="EMBL" id="KQ986803">
    <property type="protein sequence ID" value="KZV58312.1"/>
    <property type="molecule type" value="Genomic_DNA"/>
</dbReference>
<evidence type="ECO:0000313" key="2">
    <source>
        <dbReference type="Proteomes" id="UP000250235"/>
    </source>
</evidence>
<gene>
    <name evidence="1" type="ORF">F511_19927</name>
</gene>
<name>A0A2Z7DGP5_9LAMI</name>
<dbReference type="Proteomes" id="UP000250235">
    <property type="component" value="Unassembled WGS sequence"/>
</dbReference>
<proteinExistence type="predicted"/>
<evidence type="ECO:0000313" key="1">
    <source>
        <dbReference type="EMBL" id="KZV58312.1"/>
    </source>
</evidence>
<sequence length="103" mass="11329">MSLFDLQDVSTAIGSIATLDLPMVIDLIGIYGLKGPYCPECDSGATMVVGPRLAVSLNHLGSHKYWIRDSRTDTQLNMFSARREFGECDFLKVNRGQTGVSRC</sequence>
<accession>A0A2Z7DGP5</accession>
<keyword evidence="2" id="KW-1185">Reference proteome</keyword>
<reference evidence="1 2" key="1">
    <citation type="journal article" date="2015" name="Proc. Natl. Acad. Sci. U.S.A.">
        <title>The resurrection genome of Boea hygrometrica: A blueprint for survival of dehydration.</title>
        <authorList>
            <person name="Xiao L."/>
            <person name="Yang G."/>
            <person name="Zhang L."/>
            <person name="Yang X."/>
            <person name="Zhao S."/>
            <person name="Ji Z."/>
            <person name="Zhou Q."/>
            <person name="Hu M."/>
            <person name="Wang Y."/>
            <person name="Chen M."/>
            <person name="Xu Y."/>
            <person name="Jin H."/>
            <person name="Xiao X."/>
            <person name="Hu G."/>
            <person name="Bao F."/>
            <person name="Hu Y."/>
            <person name="Wan P."/>
            <person name="Li L."/>
            <person name="Deng X."/>
            <person name="Kuang T."/>
            <person name="Xiang C."/>
            <person name="Zhu J.K."/>
            <person name="Oliver M.J."/>
            <person name="He Y."/>
        </authorList>
    </citation>
    <scope>NUCLEOTIDE SEQUENCE [LARGE SCALE GENOMIC DNA]</scope>
    <source>
        <strain evidence="2">cv. XS01</strain>
    </source>
</reference>
<protein>
    <submittedName>
        <fullName evidence="1">Uncharacterized protein</fullName>
    </submittedName>
</protein>
<organism evidence="1 2">
    <name type="scientific">Dorcoceras hygrometricum</name>
    <dbReference type="NCBI Taxonomy" id="472368"/>
    <lineage>
        <taxon>Eukaryota</taxon>
        <taxon>Viridiplantae</taxon>
        <taxon>Streptophyta</taxon>
        <taxon>Embryophyta</taxon>
        <taxon>Tracheophyta</taxon>
        <taxon>Spermatophyta</taxon>
        <taxon>Magnoliopsida</taxon>
        <taxon>eudicotyledons</taxon>
        <taxon>Gunneridae</taxon>
        <taxon>Pentapetalae</taxon>
        <taxon>asterids</taxon>
        <taxon>lamiids</taxon>
        <taxon>Lamiales</taxon>
        <taxon>Gesneriaceae</taxon>
        <taxon>Didymocarpoideae</taxon>
        <taxon>Trichosporeae</taxon>
        <taxon>Loxocarpinae</taxon>
        <taxon>Dorcoceras</taxon>
    </lineage>
</organism>
<dbReference type="AlphaFoldDB" id="A0A2Z7DGP5"/>